<evidence type="ECO:0000259" key="3">
    <source>
        <dbReference type="Pfam" id="PF11181"/>
    </source>
</evidence>
<feature type="domain" description="General stress protein 17M-like" evidence="3">
    <location>
        <begin position="22"/>
        <end position="92"/>
    </location>
</feature>
<evidence type="ECO:0000313" key="5">
    <source>
        <dbReference type="Proteomes" id="UP000027345"/>
    </source>
</evidence>
<protein>
    <submittedName>
        <fullName evidence="4">Membrane protein</fullName>
    </submittedName>
</protein>
<proteinExistence type="predicted"/>
<dbReference type="InterPro" id="IPR025889">
    <property type="entry name" value="GSP17M-like_dom"/>
</dbReference>
<accession>A0A066UCM7</accession>
<comment type="caution">
    <text evidence="4">The sequence shown here is derived from an EMBL/GenBank/DDBJ whole genome shotgun (WGS) entry which is preliminary data.</text>
</comment>
<feature type="region of interest" description="Disordered" evidence="1">
    <location>
        <begin position="164"/>
        <end position="189"/>
    </location>
</feature>
<sequence length="189" mass="19886">MTTFSPLREPAAVPTPPTGWPIGVYGSYAEAQRAVEYLAGHDFPVEDVTIVGVEPMVVERVTARLTWKRVLAGGAASGAWSGLFLGLLLGLFSNRPLVALMSAGLVTGVFVGLASAAVGYAVVRGQRDFATTTQLVARRYDVLCEPRHAERGRDLLAELAVAGPPRPGEQGHLEANAAGGDRGLRPSLP</sequence>
<dbReference type="Pfam" id="PF11181">
    <property type="entry name" value="YflT"/>
    <property type="match status" value="1"/>
</dbReference>
<evidence type="ECO:0000256" key="1">
    <source>
        <dbReference type="SAM" id="MobiDB-lite"/>
    </source>
</evidence>
<keyword evidence="2" id="KW-0812">Transmembrane</keyword>
<keyword evidence="2" id="KW-1133">Transmembrane helix</keyword>
<feature type="transmembrane region" description="Helical" evidence="2">
    <location>
        <begin position="70"/>
        <end position="92"/>
    </location>
</feature>
<keyword evidence="5" id="KW-1185">Reference proteome</keyword>
<dbReference type="AlphaFoldDB" id="A0A066UCM7"/>
<keyword evidence="2" id="KW-0472">Membrane</keyword>
<dbReference type="RefSeq" id="WP_063607798.1">
    <property type="nucleotide sequence ID" value="NZ_JMQI01000026.1"/>
</dbReference>
<dbReference type="eggNOG" id="ENOG5032RS7">
    <property type="taxonomic scope" value="Bacteria"/>
</dbReference>
<evidence type="ECO:0000313" key="4">
    <source>
        <dbReference type="EMBL" id="KDN21894.1"/>
    </source>
</evidence>
<reference evidence="4 5" key="1">
    <citation type="submission" date="2014-05" db="EMBL/GenBank/DDBJ databases">
        <title>Draft genome sequence of Amycolatopsis rifamycinica DSM 46095.</title>
        <authorList>
            <person name="Lal R."/>
            <person name="Saxena A."/>
            <person name="Kumari R."/>
            <person name="Mukherjee U."/>
            <person name="Singh P."/>
            <person name="Sangwan N."/>
            <person name="Mahato N.K."/>
        </authorList>
    </citation>
    <scope>NUCLEOTIDE SEQUENCE [LARGE SCALE GENOMIC DNA]</scope>
    <source>
        <strain evidence="4 5">DSM 46095</strain>
    </source>
</reference>
<dbReference type="Proteomes" id="UP000027345">
    <property type="component" value="Unassembled WGS sequence"/>
</dbReference>
<name>A0A066UCM7_9PSEU</name>
<organism evidence="4 5">
    <name type="scientific">Amycolatopsis rifamycinica</name>
    <dbReference type="NCBI Taxonomy" id="287986"/>
    <lineage>
        <taxon>Bacteria</taxon>
        <taxon>Bacillati</taxon>
        <taxon>Actinomycetota</taxon>
        <taxon>Actinomycetes</taxon>
        <taxon>Pseudonocardiales</taxon>
        <taxon>Pseudonocardiaceae</taxon>
        <taxon>Amycolatopsis</taxon>
    </lineage>
</organism>
<dbReference type="STRING" id="287986.DV20_13330"/>
<feature type="transmembrane region" description="Helical" evidence="2">
    <location>
        <begin position="98"/>
        <end position="123"/>
    </location>
</feature>
<gene>
    <name evidence="4" type="ORF">DV20_13330</name>
</gene>
<evidence type="ECO:0000256" key="2">
    <source>
        <dbReference type="SAM" id="Phobius"/>
    </source>
</evidence>
<dbReference type="EMBL" id="JMQI01000026">
    <property type="protein sequence ID" value="KDN21894.1"/>
    <property type="molecule type" value="Genomic_DNA"/>
</dbReference>